<reference evidence="2 3" key="1">
    <citation type="submission" date="2018-12" db="EMBL/GenBank/DDBJ databases">
        <title>Genome of Verticillium dahliae isolate Getta Getta.</title>
        <authorList>
            <person name="Gardiner D.M."/>
        </authorList>
    </citation>
    <scope>NUCLEOTIDE SEQUENCE [LARGE SCALE GENOMIC DNA]</scope>
    <source>
        <strain evidence="2 3">Getta Getta</strain>
    </source>
</reference>
<feature type="region of interest" description="Disordered" evidence="1">
    <location>
        <begin position="71"/>
        <end position="93"/>
    </location>
</feature>
<dbReference type="AlphaFoldDB" id="A0A444RK00"/>
<dbReference type="Proteomes" id="UP000288725">
    <property type="component" value="Chromosome 1"/>
</dbReference>
<evidence type="ECO:0000256" key="1">
    <source>
        <dbReference type="SAM" id="MobiDB-lite"/>
    </source>
</evidence>
<protein>
    <submittedName>
        <fullName evidence="2">Uncharacterized protein</fullName>
    </submittedName>
</protein>
<gene>
    <name evidence="2" type="ORF">VDGE_30427</name>
</gene>
<feature type="region of interest" description="Disordered" evidence="1">
    <location>
        <begin position="1"/>
        <end position="50"/>
    </location>
</feature>
<organism evidence="2 3">
    <name type="scientific">Verticillium dahliae</name>
    <name type="common">Verticillium wilt</name>
    <dbReference type="NCBI Taxonomy" id="27337"/>
    <lineage>
        <taxon>Eukaryota</taxon>
        <taxon>Fungi</taxon>
        <taxon>Dikarya</taxon>
        <taxon>Ascomycota</taxon>
        <taxon>Pezizomycotina</taxon>
        <taxon>Sordariomycetes</taxon>
        <taxon>Hypocreomycetidae</taxon>
        <taxon>Glomerellales</taxon>
        <taxon>Plectosphaerellaceae</taxon>
        <taxon>Verticillium</taxon>
    </lineage>
</organism>
<proteinExistence type="predicted"/>
<accession>A0A444RK00</accession>
<comment type="caution">
    <text evidence="2">The sequence shown here is derived from an EMBL/GenBank/DDBJ whole genome shotgun (WGS) entry which is preliminary data.</text>
</comment>
<feature type="compositionally biased region" description="Basic and acidic residues" evidence="1">
    <location>
        <begin position="12"/>
        <end position="23"/>
    </location>
</feature>
<sequence>MRLGAGTAATKPADRSHDHDAKRVPNPVQPDLESTKLPRKHLKKYTAAAAATPHDGTISISSDESSATSAMNSAEVVAPNPKVLTGSGQRSPNKRAAIAIASMGGQNKRMKRNQDSIPTPGMVDDSGATNIKVLAEDGDHSPVGAAFIKQTTEIGTGHDRCTGSLKLSWTNWGLKGQASPM</sequence>
<name>A0A444RK00_VERDA</name>
<dbReference type="EMBL" id="RSDZ01000213">
    <property type="protein sequence ID" value="RXG41447.1"/>
    <property type="molecule type" value="Genomic_DNA"/>
</dbReference>
<evidence type="ECO:0000313" key="3">
    <source>
        <dbReference type="Proteomes" id="UP000288725"/>
    </source>
</evidence>
<evidence type="ECO:0000313" key="2">
    <source>
        <dbReference type="EMBL" id="RXG41447.1"/>
    </source>
</evidence>